<gene>
    <name evidence="2" type="ORF">CSHISOI_00339</name>
</gene>
<reference evidence="2 3" key="1">
    <citation type="journal article" date="2019" name="Sci. Rep.">
        <title>Colletotrichum shisoi sp. nov., an anthracnose pathogen of Perilla frutescens in Japan: molecular phylogenetic, morphological and genomic evidence.</title>
        <authorList>
            <person name="Gan P."/>
            <person name="Tsushima A."/>
            <person name="Hiroyama R."/>
            <person name="Narusaka M."/>
            <person name="Takano Y."/>
            <person name="Narusaka Y."/>
            <person name="Kawaradani M."/>
            <person name="Damm U."/>
            <person name="Shirasu K."/>
        </authorList>
    </citation>
    <scope>NUCLEOTIDE SEQUENCE [LARGE SCALE GENOMIC DNA]</scope>
    <source>
        <strain evidence="2 3">PG-2018a</strain>
    </source>
</reference>
<evidence type="ECO:0000313" key="3">
    <source>
        <dbReference type="Proteomes" id="UP000326340"/>
    </source>
</evidence>
<feature type="compositionally biased region" description="Basic and acidic residues" evidence="1">
    <location>
        <begin position="70"/>
        <end position="91"/>
    </location>
</feature>
<evidence type="ECO:0000313" key="2">
    <source>
        <dbReference type="EMBL" id="TQN75100.1"/>
    </source>
</evidence>
<dbReference type="Proteomes" id="UP000326340">
    <property type="component" value="Unassembled WGS sequence"/>
</dbReference>
<comment type="caution">
    <text evidence="2">The sequence shown here is derived from an EMBL/GenBank/DDBJ whole genome shotgun (WGS) entry which is preliminary data.</text>
</comment>
<accession>A0A5Q4C6Z2</accession>
<dbReference type="AlphaFoldDB" id="A0A5Q4C6Z2"/>
<protein>
    <submittedName>
        <fullName evidence="2">Uncharacterized protein</fullName>
    </submittedName>
</protein>
<sequence>MAPANEVVADYGYQTPDENNRPSYFAQANGTPSTSFQTPKSPLRRPPFGPQLSHGLVLESGDGALPSVEGRAESNESKPDNAKASKENRSRFQKVGIRDRIACHTWTWFTMTMATGGMANFHTKLLASTA</sequence>
<proteinExistence type="predicted"/>
<dbReference type="OrthoDB" id="2901184at2759"/>
<organism evidence="2 3">
    <name type="scientific">Colletotrichum shisoi</name>
    <dbReference type="NCBI Taxonomy" id="2078593"/>
    <lineage>
        <taxon>Eukaryota</taxon>
        <taxon>Fungi</taxon>
        <taxon>Dikarya</taxon>
        <taxon>Ascomycota</taxon>
        <taxon>Pezizomycotina</taxon>
        <taxon>Sordariomycetes</taxon>
        <taxon>Hypocreomycetidae</taxon>
        <taxon>Glomerellales</taxon>
        <taxon>Glomerellaceae</taxon>
        <taxon>Colletotrichum</taxon>
        <taxon>Colletotrichum destructivum species complex</taxon>
    </lineage>
</organism>
<feature type="compositionally biased region" description="Polar residues" evidence="1">
    <location>
        <begin position="26"/>
        <end position="40"/>
    </location>
</feature>
<evidence type="ECO:0000256" key="1">
    <source>
        <dbReference type="SAM" id="MobiDB-lite"/>
    </source>
</evidence>
<dbReference type="EMBL" id="PUHP01000010">
    <property type="protein sequence ID" value="TQN75100.1"/>
    <property type="molecule type" value="Genomic_DNA"/>
</dbReference>
<keyword evidence="3" id="KW-1185">Reference proteome</keyword>
<name>A0A5Q4C6Z2_9PEZI</name>
<feature type="region of interest" description="Disordered" evidence="1">
    <location>
        <begin position="1"/>
        <end position="91"/>
    </location>
</feature>